<proteinExistence type="predicted"/>
<gene>
    <name evidence="1" type="ORF">C273_04320</name>
</gene>
<organism evidence="1 2">
    <name type="scientific">Staphylococcus massiliensis S46</name>
    <dbReference type="NCBI Taxonomy" id="1229783"/>
    <lineage>
        <taxon>Bacteria</taxon>
        <taxon>Bacillati</taxon>
        <taxon>Bacillota</taxon>
        <taxon>Bacilli</taxon>
        <taxon>Bacillales</taxon>
        <taxon>Staphylococcaceae</taxon>
        <taxon>Staphylococcus</taxon>
    </lineage>
</organism>
<dbReference type="PATRIC" id="fig|1229783.3.peg.871"/>
<comment type="caution">
    <text evidence="1">The sequence shown here is derived from an EMBL/GenBank/DDBJ whole genome shotgun (WGS) entry which is preliminary data.</text>
</comment>
<accession>K9ANW9</accession>
<evidence type="ECO:0000313" key="2">
    <source>
        <dbReference type="Proteomes" id="UP000009885"/>
    </source>
</evidence>
<dbReference type="RefSeq" id="WP_009382890.1">
    <property type="nucleotide sequence ID" value="NZ_AMSQ01000005.1"/>
</dbReference>
<name>K9ANW9_9STAP</name>
<dbReference type="EMBL" id="AMSQ01000005">
    <property type="protein sequence ID" value="EKU48999.1"/>
    <property type="molecule type" value="Genomic_DNA"/>
</dbReference>
<dbReference type="AlphaFoldDB" id="K9ANW9"/>
<dbReference type="OrthoDB" id="2409252at2"/>
<dbReference type="Proteomes" id="UP000009885">
    <property type="component" value="Unassembled WGS sequence"/>
</dbReference>
<evidence type="ECO:0000313" key="1">
    <source>
        <dbReference type="EMBL" id="EKU48999.1"/>
    </source>
</evidence>
<reference evidence="1 2" key="1">
    <citation type="journal article" date="2013" name="Genome Announc.">
        <title>Genome Sequence of Staphylococcus massiliensis Strain S46, Isolated from the Surface of Healthy Human Skin.</title>
        <authorList>
            <person name="Srivastav R."/>
            <person name="Singh A."/>
            <person name="Jangir P.K."/>
            <person name="Kumari C."/>
            <person name="Muduli S."/>
            <person name="Sharma R."/>
        </authorList>
    </citation>
    <scope>NUCLEOTIDE SEQUENCE [LARGE SCALE GENOMIC DNA]</scope>
    <source>
        <strain evidence="1 2">S46</strain>
    </source>
</reference>
<sequence length="176" mass="20960">MMIDKYDTFLINIKGLHSRRTRFRLNKTLKMMHLIHQPQFSLNKYQSHTVLEVQIPKQQLPYLISYLSFHNYEIFQILREKDHKGLINPDHTFKSPKRFEIGILGIQDAYIKDKAIDILNYFQHHHDLQYLINERTISVQCQTDIYVSLIQTLATQHLDINQANFLKRSLAHSKIS</sequence>
<protein>
    <submittedName>
        <fullName evidence="1">Uncharacterized protein</fullName>
    </submittedName>
</protein>
<keyword evidence="2" id="KW-1185">Reference proteome</keyword>
<dbReference type="eggNOG" id="ENOG503054N">
    <property type="taxonomic scope" value="Bacteria"/>
</dbReference>